<evidence type="ECO:0000256" key="5">
    <source>
        <dbReference type="SAM" id="MobiDB-lite"/>
    </source>
</evidence>
<keyword evidence="3" id="KW-0804">Transcription</keyword>
<feature type="compositionally biased region" description="Basic residues" evidence="5">
    <location>
        <begin position="1"/>
        <end position="10"/>
    </location>
</feature>
<dbReference type="GO" id="GO:0003677">
    <property type="term" value="F:DNA binding"/>
    <property type="evidence" value="ECO:0007669"/>
    <property type="project" value="UniProtKB-KW"/>
</dbReference>
<feature type="region of interest" description="Disordered" evidence="5">
    <location>
        <begin position="1"/>
        <end position="21"/>
    </location>
</feature>
<evidence type="ECO:0000259" key="6">
    <source>
        <dbReference type="PROSITE" id="PS00463"/>
    </source>
</evidence>
<dbReference type="Gene3D" id="4.10.240.10">
    <property type="entry name" value="Zn(2)-C6 fungal-type DNA-binding domain"/>
    <property type="match status" value="1"/>
</dbReference>
<evidence type="ECO:0000256" key="2">
    <source>
        <dbReference type="ARBA" id="ARBA00023125"/>
    </source>
</evidence>
<evidence type="ECO:0000313" key="7">
    <source>
        <dbReference type="EMBL" id="KAB8275371.1"/>
    </source>
</evidence>
<protein>
    <recommendedName>
        <fullName evidence="6">Zn(2)-C6 fungal-type domain-containing protein</fullName>
    </recommendedName>
</protein>
<sequence>MGSAPRKPRKLNGPQGVQKSIASHNRLTRTIACQSCHIRKTRCVYAAQHHRCTNCFQEDQPCVPRGHVVRAIEEEPEDPISEASHSTFNLPLPRGIDHEVPRWAAVYSMVQEVLHFLPPEDNISDHPGDIEAPERDEVHPDMRALKRIAPHPLSTLGDTKDPASTIENAPEPSLYKLSAGSPWNDSARNKGFGLMASENSNGGLDLDDIDALLSF</sequence>
<dbReference type="CDD" id="cd00067">
    <property type="entry name" value="GAL4"/>
    <property type="match status" value="1"/>
</dbReference>
<dbReference type="PROSITE" id="PS00463">
    <property type="entry name" value="ZN2_CY6_FUNGAL_1"/>
    <property type="match status" value="1"/>
</dbReference>
<dbReference type="InterPro" id="IPR001138">
    <property type="entry name" value="Zn2Cys6_DnaBD"/>
</dbReference>
<dbReference type="SUPFAM" id="SSF57701">
    <property type="entry name" value="Zn2/Cys6 DNA-binding domain"/>
    <property type="match status" value="1"/>
</dbReference>
<evidence type="ECO:0000256" key="4">
    <source>
        <dbReference type="ARBA" id="ARBA00023242"/>
    </source>
</evidence>
<proteinExistence type="predicted"/>
<organism evidence="7 8">
    <name type="scientific">Aspergillus minisclerotigenes</name>
    <dbReference type="NCBI Taxonomy" id="656917"/>
    <lineage>
        <taxon>Eukaryota</taxon>
        <taxon>Fungi</taxon>
        <taxon>Dikarya</taxon>
        <taxon>Ascomycota</taxon>
        <taxon>Pezizomycotina</taxon>
        <taxon>Eurotiomycetes</taxon>
        <taxon>Eurotiomycetidae</taxon>
        <taxon>Eurotiales</taxon>
        <taxon>Aspergillaceae</taxon>
        <taxon>Aspergillus</taxon>
        <taxon>Aspergillus subgen. Circumdati</taxon>
    </lineage>
</organism>
<keyword evidence="2" id="KW-0238">DNA-binding</keyword>
<dbReference type="GO" id="GO:0009893">
    <property type="term" value="P:positive regulation of metabolic process"/>
    <property type="evidence" value="ECO:0007669"/>
    <property type="project" value="UniProtKB-ARBA"/>
</dbReference>
<dbReference type="GO" id="GO:0000981">
    <property type="term" value="F:DNA-binding transcription factor activity, RNA polymerase II-specific"/>
    <property type="evidence" value="ECO:0007669"/>
    <property type="project" value="InterPro"/>
</dbReference>
<evidence type="ECO:0000256" key="1">
    <source>
        <dbReference type="ARBA" id="ARBA00023015"/>
    </source>
</evidence>
<feature type="domain" description="Zn(2)-C6 fungal-type" evidence="6">
    <location>
        <begin position="32"/>
        <end position="62"/>
    </location>
</feature>
<dbReference type="GO" id="GO:0008270">
    <property type="term" value="F:zinc ion binding"/>
    <property type="evidence" value="ECO:0007669"/>
    <property type="project" value="InterPro"/>
</dbReference>
<reference evidence="7 8" key="1">
    <citation type="submission" date="2019-04" db="EMBL/GenBank/DDBJ databases">
        <title>Fungal friends and foes A comparative genomics study of 23 Aspergillus species from section Flavi.</title>
        <authorList>
            <consortium name="DOE Joint Genome Institute"/>
            <person name="Kjaerbolling I."/>
            <person name="Vesth T.C."/>
            <person name="Frisvad J.C."/>
            <person name="Nybo J.L."/>
            <person name="Theobald S."/>
            <person name="Kildgaard S."/>
            <person name="Petersen T.I."/>
            <person name="Kuo A."/>
            <person name="Sato A."/>
            <person name="Lyhne E.K."/>
            <person name="Kogle M.E."/>
            <person name="Wiebenga A."/>
            <person name="Kun R.S."/>
            <person name="Lubbers R.J."/>
            <person name="Makela M.R."/>
            <person name="Barry K."/>
            <person name="Chovatia M."/>
            <person name="Clum A."/>
            <person name="Daum C."/>
            <person name="Haridas S."/>
            <person name="He G."/>
            <person name="LaButti K."/>
            <person name="Lipzen A."/>
            <person name="Mondo S."/>
            <person name="Pangilinan J."/>
            <person name="Riley R."/>
            <person name="Salamov A."/>
            <person name="Simmons B.A."/>
            <person name="Magnuson J.K."/>
            <person name="Henrissat B."/>
            <person name="Mortensen U.H."/>
            <person name="Larsen T.O."/>
            <person name="De vries R.P."/>
            <person name="Grigoriev I.V."/>
            <person name="Machida M."/>
            <person name="Baker S.E."/>
            <person name="Andersen M.R."/>
        </authorList>
    </citation>
    <scope>NUCLEOTIDE SEQUENCE [LARGE SCALE GENOMIC DNA]</scope>
    <source>
        <strain evidence="7 8">CBS 117635</strain>
    </source>
</reference>
<keyword evidence="4" id="KW-0539">Nucleus</keyword>
<accession>A0A5N6J918</accession>
<name>A0A5N6J918_9EURO</name>
<evidence type="ECO:0000256" key="3">
    <source>
        <dbReference type="ARBA" id="ARBA00023163"/>
    </source>
</evidence>
<dbReference type="Proteomes" id="UP000326289">
    <property type="component" value="Unassembled WGS sequence"/>
</dbReference>
<dbReference type="AlphaFoldDB" id="A0A5N6J918"/>
<keyword evidence="1" id="KW-0805">Transcription regulation</keyword>
<dbReference type="InterPro" id="IPR036864">
    <property type="entry name" value="Zn2-C6_fun-type_DNA-bd_sf"/>
</dbReference>
<gene>
    <name evidence="7" type="ORF">BDV30DRAFT_207823</name>
</gene>
<keyword evidence="8" id="KW-1185">Reference proteome</keyword>
<dbReference type="EMBL" id="ML732782">
    <property type="protein sequence ID" value="KAB8275371.1"/>
    <property type="molecule type" value="Genomic_DNA"/>
</dbReference>
<evidence type="ECO:0000313" key="8">
    <source>
        <dbReference type="Proteomes" id="UP000326289"/>
    </source>
</evidence>